<dbReference type="SMR" id="Q17414"/>
<dbReference type="PANTHER" id="PTHR38607:SF1">
    <property type="entry name" value="MABP DOMAIN-CONTAINING PROTEIN-RELATED"/>
    <property type="match status" value="1"/>
</dbReference>
<evidence type="ECO:0000313" key="2">
    <source>
        <dbReference type="EMBL" id="CAA93454.4"/>
    </source>
</evidence>
<dbReference type="PeptideAtlas" id="Q17414"/>
<feature type="region of interest" description="Disordered" evidence="1">
    <location>
        <begin position="396"/>
        <end position="477"/>
    </location>
</feature>
<feature type="compositionally biased region" description="Basic and acidic residues" evidence="1">
    <location>
        <begin position="341"/>
        <end position="364"/>
    </location>
</feature>
<accession>Q17414</accession>
<feature type="compositionally biased region" description="Polar residues" evidence="1">
    <location>
        <begin position="396"/>
        <end position="412"/>
    </location>
</feature>
<dbReference type="PIR" id="T18630">
    <property type="entry name" value="T18630"/>
</dbReference>
<name>Q17414_CAEEL</name>
<sequence length="553" mass="63811">MSESGHRKGQAIIVQYSDSSSAYYAYAEGIEDDIIISSRYCPSNEDLLGKWIHLAIDDRSYACDTIQVIDDVFETKVFRGQVEVKINIQFDGRTARGMGMFYNDYFGYICDPNNVLHNTRDGANHNNVWVVRRNAEGLNSRWKVSSEQDDIQHIFPRPENVDKLETVVGVITTHAKLGDFYLVWSPSRPRSTICIAYKFCPSKSNLLGTWAEMRVNRSQRVQRPISVIDALYETRTIFGMTEFRIDFQQTRRFNPDYHLFYHEYFGGILDTLCIIDDVKEGGWYNGWIVYSQHSDASTYWRLAMKQTVLGPYNSPYSCLSPLQQDNNFNEPRNMDPNPPYRTRDRSRSMDRSTRHATRRVDEFTHKRRSPSPEVINVYKEPSRSHANELYDSQKNQYTSHEGHSTSSPTAENRQCHRSRSPEQSNFRPSQTVPGLSSMEQRKAHENVDWGPHRTKNVPPIRSATETPETDHRQDDQSVASTSALYLLDSPGPDPSPKLHLTSEEKELKKLKTKLSRICKLSLSFTANDSVSTPMQLHSLEEYEELIKLTNKFQ</sequence>
<feature type="compositionally biased region" description="Polar residues" evidence="1">
    <location>
        <begin position="421"/>
        <end position="438"/>
    </location>
</feature>
<keyword evidence="3" id="KW-1185">Reference proteome</keyword>
<dbReference type="InParanoid" id="Q17414"/>
<dbReference type="eggNOG" id="ENOG502RT9D">
    <property type="taxonomic scope" value="Eukaryota"/>
</dbReference>
<feature type="compositionally biased region" description="Polar residues" evidence="1">
    <location>
        <begin position="320"/>
        <end position="330"/>
    </location>
</feature>
<dbReference type="KEGG" id="cel:CELE_B0001.5"/>
<dbReference type="GeneID" id="178162"/>
<feature type="compositionally biased region" description="Basic and acidic residues" evidence="1">
    <location>
        <begin position="439"/>
        <end position="451"/>
    </location>
</feature>
<dbReference type="PANTHER" id="PTHR38607">
    <property type="entry name" value="PROTEIN CBG00180-RELATED"/>
    <property type="match status" value="1"/>
</dbReference>
<dbReference type="RefSeq" id="NP_502306.1">
    <property type="nucleotide sequence ID" value="NM_069905.7"/>
</dbReference>
<keyword evidence="5" id="KW-1267">Proteomics identification</keyword>
<dbReference type="AGR" id="WB:WBGene00007090"/>
<dbReference type="OMA" id="SEPTHRI"/>
<dbReference type="HOGENOM" id="CLU_474292_0_0_1"/>
<proteinExistence type="evidence at protein level"/>
<reference evidence="2 3" key="1">
    <citation type="journal article" date="1998" name="Science">
        <title>Genome sequence of the nematode C. elegans: a platform for investigating biology.</title>
        <authorList>
            <consortium name="The C. elegans sequencing consortium"/>
            <person name="Sulson J.E."/>
            <person name="Waterston R."/>
        </authorList>
    </citation>
    <scope>NUCLEOTIDE SEQUENCE [LARGE SCALE GENOMIC DNA]</scope>
    <source>
        <strain evidence="2 3">Bristol N2</strain>
    </source>
</reference>
<dbReference type="PhylomeDB" id="Q17414"/>
<dbReference type="Bgee" id="WBGene00007090">
    <property type="expression patterns" value="Expressed in germ line (C elegans) and 4 other cell types or tissues"/>
</dbReference>
<dbReference type="PaxDb" id="6239-B0001.5"/>
<dbReference type="AlphaFoldDB" id="Q17414"/>
<dbReference type="WormBase" id="B0001.5">
    <property type="protein sequence ID" value="CE29524"/>
    <property type="gene ID" value="WBGene00007090"/>
</dbReference>
<organism evidence="2 3">
    <name type="scientific">Caenorhabditis elegans</name>
    <dbReference type="NCBI Taxonomy" id="6239"/>
    <lineage>
        <taxon>Eukaryota</taxon>
        <taxon>Metazoa</taxon>
        <taxon>Ecdysozoa</taxon>
        <taxon>Nematoda</taxon>
        <taxon>Chromadorea</taxon>
        <taxon>Rhabditida</taxon>
        <taxon>Rhabditina</taxon>
        <taxon>Rhabditomorpha</taxon>
        <taxon>Rhabditoidea</taxon>
        <taxon>Rhabditidae</taxon>
        <taxon>Peloderinae</taxon>
        <taxon>Caenorhabditis</taxon>
    </lineage>
</organism>
<dbReference type="CTD" id="178162"/>
<gene>
    <name evidence="2 4" type="ORF">B0001.5</name>
    <name evidence="2" type="ORF">CELE_B0001.5</name>
</gene>
<dbReference type="Proteomes" id="UP000001940">
    <property type="component" value="Chromosome IV"/>
</dbReference>
<evidence type="ECO:0007829" key="5">
    <source>
        <dbReference type="PeptideAtlas" id="Q17414"/>
    </source>
</evidence>
<dbReference type="EMBL" id="BX284604">
    <property type="protein sequence ID" value="CAA93454.4"/>
    <property type="molecule type" value="Genomic_DNA"/>
</dbReference>
<protein>
    <submittedName>
        <fullName evidence="2">MABP domain-containing protein</fullName>
    </submittedName>
</protein>
<evidence type="ECO:0000256" key="1">
    <source>
        <dbReference type="SAM" id="MobiDB-lite"/>
    </source>
</evidence>
<dbReference type="OrthoDB" id="5876365at2759"/>
<evidence type="ECO:0000313" key="4">
    <source>
        <dbReference type="WormBase" id="B0001.5"/>
    </source>
</evidence>
<feature type="region of interest" description="Disordered" evidence="1">
    <location>
        <begin position="320"/>
        <end position="383"/>
    </location>
</feature>
<evidence type="ECO:0000313" key="3">
    <source>
        <dbReference type="Proteomes" id="UP000001940"/>
    </source>
</evidence>
<dbReference type="UCSC" id="B0001.5">
    <property type="organism name" value="c. elegans"/>
</dbReference>